<dbReference type="AlphaFoldDB" id="A0A159Z579"/>
<dbReference type="Proteomes" id="UP000076128">
    <property type="component" value="Chromosome"/>
</dbReference>
<dbReference type="STRING" id="1335048.AKL17_3144"/>
<evidence type="ECO:0008006" key="5">
    <source>
        <dbReference type="Google" id="ProtNLM"/>
    </source>
</evidence>
<dbReference type="KEGG" id="daa:AKL17_3144"/>
<dbReference type="RefSeq" id="WP_066814935.1">
    <property type="nucleotide sequence ID" value="NZ_CP012661.1"/>
</dbReference>
<keyword evidence="4" id="KW-1185">Reference proteome</keyword>
<protein>
    <recommendedName>
        <fullName evidence="5">Glutamine amidotransferase domain-containing protein</fullName>
    </recommendedName>
</protein>
<dbReference type="EMBL" id="CP012661">
    <property type="protein sequence ID" value="AMY70376.1"/>
    <property type="molecule type" value="Genomic_DNA"/>
</dbReference>
<keyword evidence="2" id="KW-0812">Transmembrane</keyword>
<feature type="transmembrane region" description="Helical" evidence="2">
    <location>
        <begin position="39"/>
        <end position="57"/>
    </location>
</feature>
<feature type="compositionally biased region" description="Basic and acidic residues" evidence="1">
    <location>
        <begin position="425"/>
        <end position="434"/>
    </location>
</feature>
<accession>A0A159Z579</accession>
<proteinExistence type="predicted"/>
<dbReference type="PATRIC" id="fig|1335048.3.peg.3267"/>
<dbReference type="Gene3D" id="3.40.50.880">
    <property type="match status" value="1"/>
</dbReference>
<feature type="transmembrane region" description="Helical" evidence="2">
    <location>
        <begin position="673"/>
        <end position="691"/>
    </location>
</feature>
<dbReference type="OrthoDB" id="9769144at2"/>
<reference evidence="3 4" key="1">
    <citation type="submission" date="2015-09" db="EMBL/GenBank/DDBJ databases">
        <title>Complete genome sequence of Defluviimonas alba cai42t isolated from an oilfield in Xinjiang.</title>
        <authorList>
            <person name="Geng S."/>
            <person name="Pan X."/>
            <person name="Wu X."/>
        </authorList>
    </citation>
    <scope>NUCLEOTIDE SEQUENCE [LARGE SCALE GENOMIC DNA]</scope>
    <source>
        <strain evidence="4">cai42</strain>
    </source>
</reference>
<feature type="region of interest" description="Disordered" evidence="1">
    <location>
        <begin position="425"/>
        <end position="446"/>
    </location>
</feature>
<evidence type="ECO:0000313" key="3">
    <source>
        <dbReference type="EMBL" id="AMY70376.1"/>
    </source>
</evidence>
<dbReference type="PANTHER" id="PTHR37947">
    <property type="entry name" value="BLL2462 PROTEIN"/>
    <property type="match status" value="1"/>
</dbReference>
<dbReference type="PANTHER" id="PTHR37947:SF1">
    <property type="entry name" value="BLL2462 PROTEIN"/>
    <property type="match status" value="1"/>
</dbReference>
<evidence type="ECO:0000313" key="4">
    <source>
        <dbReference type="Proteomes" id="UP000076128"/>
    </source>
</evidence>
<dbReference type="SUPFAM" id="SSF52317">
    <property type="entry name" value="Class I glutamine amidotransferase-like"/>
    <property type="match status" value="1"/>
</dbReference>
<dbReference type="InterPro" id="IPR029062">
    <property type="entry name" value="Class_I_gatase-like"/>
</dbReference>
<evidence type="ECO:0000256" key="1">
    <source>
        <dbReference type="SAM" id="MobiDB-lite"/>
    </source>
</evidence>
<organism evidence="3 4">
    <name type="scientific">Frigidibacter mobilis</name>
    <dbReference type="NCBI Taxonomy" id="1335048"/>
    <lineage>
        <taxon>Bacteria</taxon>
        <taxon>Pseudomonadati</taxon>
        <taxon>Pseudomonadota</taxon>
        <taxon>Alphaproteobacteria</taxon>
        <taxon>Rhodobacterales</taxon>
        <taxon>Paracoccaceae</taxon>
        <taxon>Frigidibacter</taxon>
    </lineage>
</organism>
<name>A0A159Z579_9RHOB</name>
<feature type="transmembrane region" description="Helical" evidence="2">
    <location>
        <begin position="15"/>
        <end position="32"/>
    </location>
</feature>
<sequence length="696" mass="74593">MVQRIVFDALLPSPLIWAAAVLAGLMVALALWRGLPGWWLRGLAAMALLAALAGPALETEDRQPLSDIVLMVVDGSASQSLPGRAEQTAAAVARVEAEIAALPNTELRRIDLGDGAEDAGSLLMTALSAALAEEPRARVAGAILISDGQAHDLALAPDMPAPLTLLQTGRAVDWDRRLVVKTAPAFGIIGEPLSVVVRIEEMGAMPAAEAGRPVDVTLAIDGGAPETYQVPVETDLELALTLEHGGQNVVQFDLAASEGELTDRNNAAVVQINGVRDRLRVLLVSGEPHAGERTWRNLLKSDASVDLVHFTILRPPEKQDGVPVSELSLIAFPTQELFVEKIDQFDLIIFDRYSQRGILPPSYFDNIRDYVLGGGAVLVSAGPEFASVESVYHSSLAEILPARPTARVLERGFLPTVSELGQRHPVTEGLDGFRPEGGGAPERAAGQPAWGRWMRMVDLAETTGETVMEGADGRPLLVLDRAGEGRIALLASDQAWLWSRGFEGGGPQLELLRRLAHWMMKEPELEEEALTVTAEGQQMTITRRTLGSGPREVTITHPDGTETVLPMQELGPGRHVAEFAAPEIGLYRMQEGDQSRVFAVGPSAPREFESTIASAEPLAPAMAPRNGGAVRLEDGMPDIRTVREGRPAAGRGWIGITPREAHATVGLSVAPLLPPWVFLLLASGLILGAWLREGRR</sequence>
<gene>
    <name evidence="3" type="ORF">AKL17_3144</name>
</gene>
<keyword evidence="2" id="KW-1133">Transmembrane helix</keyword>
<evidence type="ECO:0000256" key="2">
    <source>
        <dbReference type="SAM" id="Phobius"/>
    </source>
</evidence>
<keyword evidence="2" id="KW-0472">Membrane</keyword>